<reference evidence="3" key="1">
    <citation type="journal article" date="2015" name="PLoS Genet.">
        <title>The dynamic genome and transcriptome of the human fungal pathogen Blastomyces and close relative Emmonsia.</title>
        <authorList>
            <person name="Munoz J.F."/>
            <person name="Gauthier G.M."/>
            <person name="Desjardins C.A."/>
            <person name="Gallo J.E."/>
            <person name="Holder J."/>
            <person name="Sullivan T.D."/>
            <person name="Marty A.J."/>
            <person name="Carmen J.C."/>
            <person name="Chen Z."/>
            <person name="Ding L."/>
            <person name="Gujja S."/>
            <person name="Magrini V."/>
            <person name="Misas E."/>
            <person name="Mitreva M."/>
            <person name="Priest M."/>
            <person name="Saif S."/>
            <person name="Whiston E.A."/>
            <person name="Young S."/>
            <person name="Zeng Q."/>
            <person name="Goldman W.E."/>
            <person name="Mardis E.R."/>
            <person name="Taylor J.W."/>
            <person name="McEwen J.G."/>
            <person name="Clay O.K."/>
            <person name="Klein B.S."/>
            <person name="Cuomo C.A."/>
        </authorList>
    </citation>
    <scope>NUCLEOTIDE SEQUENCE [LARGE SCALE GENOMIC DNA]</scope>
    <source>
        <strain evidence="3">UAMH 3008</strain>
    </source>
</reference>
<sequence length="384" mass="41338">MAGTIQGGCDDAFAPVKDLFQKFLDTDEELGASITVNIDGRNVLDIWGGHRDEARTVPWTSDTITNVWSTTKTVTNLAALVLVDRGQLDLFEKVATYWPEFAVNGKQDIEVRHLLAHTSGVSGWEKPVELADIFDLKASTEKLATQKPWWEPGTASGYHGQSQGHLVGELVRRVTGKSLTQFVAEEIAGPLGADFQIGAVKSDWERIADIVPPPPADMDLSALPADGPTMKTFTGPVANPPTANTPAWRNAELGAVNGHGNSRSVASILSAISLGGEVNGVRLLSQKTIDLIFQEQSNGADLVLGIPVRWGIGYALPLQATAPFLPENKERICFWGGWGGSLAIMDLDRRMTITYMMNKMGAGIIGSPRSDAYVRAVYAVVASL</sequence>
<name>A0A0G2HSI3_9EURO</name>
<dbReference type="SUPFAM" id="SSF56601">
    <property type="entry name" value="beta-lactamase/transpeptidase-like"/>
    <property type="match status" value="1"/>
</dbReference>
<dbReference type="InterPro" id="IPR012338">
    <property type="entry name" value="Beta-lactam/transpept-like"/>
</dbReference>
<dbReference type="InterPro" id="IPR052907">
    <property type="entry name" value="Beta-lactamase/esterase"/>
</dbReference>
<protein>
    <submittedName>
        <fullName evidence="2">Beta-lactamase</fullName>
    </submittedName>
</protein>
<feature type="domain" description="Beta-lactamase-related" evidence="1">
    <location>
        <begin position="17"/>
        <end position="361"/>
    </location>
</feature>
<proteinExistence type="predicted"/>
<dbReference type="Gene3D" id="3.40.710.10">
    <property type="entry name" value="DD-peptidase/beta-lactamase superfamily"/>
    <property type="match status" value="1"/>
</dbReference>
<dbReference type="EMBL" id="LCZI01001384">
    <property type="protein sequence ID" value="KKZ60973.1"/>
    <property type="molecule type" value="Genomic_DNA"/>
</dbReference>
<dbReference type="InterPro" id="IPR001466">
    <property type="entry name" value="Beta-lactam-related"/>
</dbReference>
<evidence type="ECO:0000313" key="2">
    <source>
        <dbReference type="EMBL" id="KKZ60973.1"/>
    </source>
</evidence>
<accession>A0A0G2HSI3</accession>
<dbReference type="PANTHER" id="PTHR43319:SF3">
    <property type="entry name" value="BETA-LACTAMASE-RELATED DOMAIN-CONTAINING PROTEIN"/>
    <property type="match status" value="1"/>
</dbReference>
<dbReference type="PANTHER" id="PTHR43319">
    <property type="entry name" value="BETA-LACTAMASE-RELATED"/>
    <property type="match status" value="1"/>
</dbReference>
<evidence type="ECO:0000313" key="3">
    <source>
        <dbReference type="Proteomes" id="UP000034164"/>
    </source>
</evidence>
<comment type="caution">
    <text evidence="2">The sequence shown here is derived from an EMBL/GenBank/DDBJ whole genome shotgun (WGS) entry which is preliminary data.</text>
</comment>
<dbReference type="OrthoDB" id="5946976at2759"/>
<evidence type="ECO:0000259" key="1">
    <source>
        <dbReference type="Pfam" id="PF00144"/>
    </source>
</evidence>
<dbReference type="Pfam" id="PF00144">
    <property type="entry name" value="Beta-lactamase"/>
    <property type="match status" value="1"/>
</dbReference>
<dbReference type="AlphaFoldDB" id="A0A0G2HSI3"/>
<gene>
    <name evidence="2" type="ORF">EMCG_04396</name>
</gene>
<dbReference type="Proteomes" id="UP000034164">
    <property type="component" value="Unassembled WGS sequence"/>
</dbReference>
<organism evidence="2 3">
    <name type="scientific">[Emmonsia] crescens</name>
    <dbReference type="NCBI Taxonomy" id="73230"/>
    <lineage>
        <taxon>Eukaryota</taxon>
        <taxon>Fungi</taxon>
        <taxon>Dikarya</taxon>
        <taxon>Ascomycota</taxon>
        <taxon>Pezizomycotina</taxon>
        <taxon>Eurotiomycetes</taxon>
        <taxon>Eurotiomycetidae</taxon>
        <taxon>Onygenales</taxon>
        <taxon>Ajellomycetaceae</taxon>
        <taxon>Emergomyces</taxon>
    </lineage>
</organism>
<dbReference type="VEuPathDB" id="FungiDB:EMCG_04396"/>